<dbReference type="PANTHER" id="PTHR16423">
    <property type="entry name" value="TREM-LIKE TRANSCRIPT PROTEIN"/>
    <property type="match status" value="1"/>
</dbReference>
<evidence type="ECO:0000256" key="4">
    <source>
        <dbReference type="SAM" id="Phobius"/>
    </source>
</evidence>
<dbReference type="InterPro" id="IPR003599">
    <property type="entry name" value="Ig_sub"/>
</dbReference>
<dbReference type="GO" id="GO:0009986">
    <property type="term" value="C:cell surface"/>
    <property type="evidence" value="ECO:0007669"/>
    <property type="project" value="TreeGrafter"/>
</dbReference>
<dbReference type="GO" id="GO:0038023">
    <property type="term" value="F:signaling receptor activity"/>
    <property type="evidence" value="ECO:0007669"/>
    <property type="project" value="TreeGrafter"/>
</dbReference>
<keyword evidence="4" id="KW-0472">Membrane</keyword>
<dbReference type="InterPro" id="IPR013106">
    <property type="entry name" value="Ig_V-set"/>
</dbReference>
<protein>
    <submittedName>
        <fullName evidence="8">Uncharacterized protein LOC106538152</fullName>
    </submittedName>
</protein>
<accession>A0A6I9X2J3</accession>
<dbReference type="PANTHER" id="PTHR16423:SF6">
    <property type="entry name" value="TRIGGERING RECEPTOR EXPRESSED ON MYELOID CELLS 2-RELATED"/>
    <property type="match status" value="1"/>
</dbReference>
<dbReference type="InterPro" id="IPR013783">
    <property type="entry name" value="Ig-like_fold"/>
</dbReference>
<feature type="domain" description="Immunoglobulin" evidence="6">
    <location>
        <begin position="22"/>
        <end position="128"/>
    </location>
</feature>
<keyword evidence="2" id="KW-1015">Disulfide bond</keyword>
<dbReference type="OrthoDB" id="8442846at2759"/>
<dbReference type="CDD" id="cd05716">
    <property type="entry name" value="IgV_pIgR_like"/>
    <property type="match status" value="1"/>
</dbReference>
<keyword evidence="1 5" id="KW-0732">Signal</keyword>
<evidence type="ECO:0000313" key="7">
    <source>
        <dbReference type="Proteomes" id="UP000504617"/>
    </source>
</evidence>
<dbReference type="KEGG" id="tsr:106538152"/>
<dbReference type="SUPFAM" id="SSF48726">
    <property type="entry name" value="Immunoglobulin"/>
    <property type="match status" value="3"/>
</dbReference>
<evidence type="ECO:0000259" key="6">
    <source>
        <dbReference type="SMART" id="SM00409"/>
    </source>
</evidence>
<dbReference type="AlphaFoldDB" id="A0A6I9X2J3"/>
<feature type="domain" description="Immunoglobulin" evidence="6">
    <location>
        <begin position="256"/>
        <end position="363"/>
    </location>
</feature>
<keyword evidence="7" id="KW-1185">Reference proteome</keyword>
<evidence type="ECO:0000256" key="3">
    <source>
        <dbReference type="ARBA" id="ARBA00023319"/>
    </source>
</evidence>
<name>A0A6I9X2J3_9SAUR</name>
<feature type="domain" description="Immunoglobulin" evidence="6">
    <location>
        <begin position="394"/>
        <end position="501"/>
    </location>
</feature>
<feature type="signal peptide" evidence="5">
    <location>
        <begin position="1"/>
        <end position="19"/>
    </location>
</feature>
<reference evidence="8" key="1">
    <citation type="submission" date="2025-08" db="UniProtKB">
        <authorList>
            <consortium name="RefSeq"/>
        </authorList>
    </citation>
    <scope>IDENTIFICATION</scope>
    <source>
        <tissue evidence="8">Skeletal muscle</tissue>
    </source>
</reference>
<dbReference type="InterPro" id="IPR036179">
    <property type="entry name" value="Ig-like_dom_sf"/>
</dbReference>
<sequence>MKKLWYLIFLVHLSEVSTAEVITEVFGVEGEPISINCSYSPQENQWREKSWCKHISEATCQHVVSARRFWLPFVKRRNGTTAIADNIQEGVVMVTINPLQKQDAGWYQCLTRFLGTVKTLQKVKVNVLTSTEDVQETPRILHSISGSLSNAGVNLIFLVAGFLGFKLLIAIIILIIARSKKRTTGNESRGENQHFHLPITTGHIYPQPSLLKISYKMEVFPGLQLVLMLTGLFASCTSYLFPSLSTASLQNTGKSPKEMVLIQGTSLRIRAFCAYQYWQGNPVWCKETQHTECRFQDPRNPTELGWQYLTSEANQKIMFEGVVKGCISVLMKNLQIEDSGRYWFGILAEMKMVSIKSIKLVVHHGEHGYFLSGKTVSPPISRMPFTSSIYGMKTQEVTRTQGESLSVKIFCSQQHAQAKKVWCKEELMKECSLEKSISFSGSGWKGLTTQPNQRVILNDLGNGCIYVFMSALQPEDTGLYWFGVLDGLNIIPLRNIKVIVQKEQQKTSEDEQRVYQVIWILASIGVAICATYILVVIVLIKRKRRGMFSTSFVFLQLRFSCMFYSISSEY</sequence>
<keyword evidence="4" id="KW-0812">Transmembrane</keyword>
<feature type="transmembrane region" description="Helical" evidence="4">
    <location>
        <begin position="517"/>
        <end position="540"/>
    </location>
</feature>
<evidence type="ECO:0000256" key="5">
    <source>
        <dbReference type="SAM" id="SignalP"/>
    </source>
</evidence>
<feature type="transmembrane region" description="Helical" evidence="4">
    <location>
        <begin position="155"/>
        <end position="177"/>
    </location>
</feature>
<evidence type="ECO:0000256" key="1">
    <source>
        <dbReference type="ARBA" id="ARBA00022729"/>
    </source>
</evidence>
<dbReference type="InterPro" id="IPR052314">
    <property type="entry name" value="Immune_rcpt_domain"/>
</dbReference>
<keyword evidence="3" id="KW-0393">Immunoglobulin domain</keyword>
<dbReference type="GeneID" id="106538152"/>
<keyword evidence="4" id="KW-1133">Transmembrane helix</keyword>
<feature type="transmembrane region" description="Helical" evidence="4">
    <location>
        <begin position="219"/>
        <end position="241"/>
    </location>
</feature>
<dbReference type="SMART" id="SM00409">
    <property type="entry name" value="IG"/>
    <property type="match status" value="3"/>
</dbReference>
<evidence type="ECO:0000256" key="2">
    <source>
        <dbReference type="ARBA" id="ARBA00023157"/>
    </source>
</evidence>
<dbReference type="RefSeq" id="XP_013908047.1">
    <property type="nucleotide sequence ID" value="XM_014052572.1"/>
</dbReference>
<dbReference type="Proteomes" id="UP000504617">
    <property type="component" value="Unplaced"/>
</dbReference>
<feature type="chain" id="PRO_5026694228" evidence="5">
    <location>
        <begin position="20"/>
        <end position="570"/>
    </location>
</feature>
<organism evidence="7 8">
    <name type="scientific">Thamnophis sirtalis</name>
    <dbReference type="NCBI Taxonomy" id="35019"/>
    <lineage>
        <taxon>Eukaryota</taxon>
        <taxon>Metazoa</taxon>
        <taxon>Chordata</taxon>
        <taxon>Craniata</taxon>
        <taxon>Vertebrata</taxon>
        <taxon>Euteleostomi</taxon>
        <taxon>Lepidosauria</taxon>
        <taxon>Squamata</taxon>
        <taxon>Bifurcata</taxon>
        <taxon>Unidentata</taxon>
        <taxon>Episquamata</taxon>
        <taxon>Toxicofera</taxon>
        <taxon>Serpentes</taxon>
        <taxon>Colubroidea</taxon>
        <taxon>Colubridae</taxon>
        <taxon>Natricinae</taxon>
        <taxon>Thamnophis</taxon>
    </lineage>
</organism>
<dbReference type="Gene3D" id="2.60.40.10">
    <property type="entry name" value="Immunoglobulins"/>
    <property type="match status" value="3"/>
</dbReference>
<proteinExistence type="predicted"/>
<gene>
    <name evidence="8" type="primary">LOC106538152</name>
</gene>
<evidence type="ECO:0000313" key="8">
    <source>
        <dbReference type="RefSeq" id="XP_013908047.1"/>
    </source>
</evidence>
<dbReference type="Pfam" id="PF07686">
    <property type="entry name" value="V-set"/>
    <property type="match status" value="1"/>
</dbReference>